<organism evidence="3 4">
    <name type="scientific">Palleronia caenipelagi</name>
    <dbReference type="NCBI Taxonomy" id="2489174"/>
    <lineage>
        <taxon>Bacteria</taxon>
        <taxon>Pseudomonadati</taxon>
        <taxon>Pseudomonadota</taxon>
        <taxon>Alphaproteobacteria</taxon>
        <taxon>Rhodobacterales</taxon>
        <taxon>Roseobacteraceae</taxon>
        <taxon>Palleronia</taxon>
    </lineage>
</organism>
<sequence>MDDTYSLLRAFADSWALLALMLVFLGVVFWAYRPGSRELHEDAAQSIFRSEDRPARADADRDPTLEAPK</sequence>
<dbReference type="Pfam" id="PF05545">
    <property type="entry name" value="FixQ"/>
    <property type="match status" value="1"/>
</dbReference>
<keyword evidence="2" id="KW-1133">Transmembrane helix</keyword>
<accession>A0A547PTB1</accession>
<evidence type="ECO:0000256" key="1">
    <source>
        <dbReference type="SAM" id="MobiDB-lite"/>
    </source>
</evidence>
<dbReference type="CDD" id="cd01324">
    <property type="entry name" value="cbb3_Oxidase_CcoQ"/>
    <property type="match status" value="1"/>
</dbReference>
<evidence type="ECO:0000313" key="4">
    <source>
        <dbReference type="Proteomes" id="UP000318590"/>
    </source>
</evidence>
<dbReference type="InterPro" id="IPR008621">
    <property type="entry name" value="Cbb3-typ_cyt_oxidase_comp"/>
</dbReference>
<evidence type="ECO:0000256" key="2">
    <source>
        <dbReference type="SAM" id="Phobius"/>
    </source>
</evidence>
<comment type="caution">
    <text evidence="3">The sequence shown here is derived from an EMBL/GenBank/DDBJ whole genome shotgun (WGS) entry which is preliminary data.</text>
</comment>
<proteinExistence type="predicted"/>
<feature type="transmembrane region" description="Helical" evidence="2">
    <location>
        <begin position="15"/>
        <end position="32"/>
    </location>
</feature>
<dbReference type="Proteomes" id="UP000318590">
    <property type="component" value="Unassembled WGS sequence"/>
</dbReference>
<feature type="region of interest" description="Disordered" evidence="1">
    <location>
        <begin position="50"/>
        <end position="69"/>
    </location>
</feature>
<gene>
    <name evidence="3" type="ORF">FEV53_13090</name>
</gene>
<dbReference type="OrthoDB" id="9801588at2"/>
<evidence type="ECO:0000313" key="3">
    <source>
        <dbReference type="EMBL" id="TRD17368.1"/>
    </source>
</evidence>
<keyword evidence="2" id="KW-0472">Membrane</keyword>
<dbReference type="AlphaFoldDB" id="A0A547PTB1"/>
<protein>
    <submittedName>
        <fullName evidence="3">Cbb3-type cytochrome c oxidase subunit 3</fullName>
    </submittedName>
</protein>
<dbReference type="RefSeq" id="WP_142835272.1">
    <property type="nucleotide sequence ID" value="NZ_VFSV01000024.1"/>
</dbReference>
<keyword evidence="2" id="KW-0812">Transmembrane</keyword>
<dbReference type="EMBL" id="VFSV01000024">
    <property type="protein sequence ID" value="TRD17368.1"/>
    <property type="molecule type" value="Genomic_DNA"/>
</dbReference>
<keyword evidence="4" id="KW-1185">Reference proteome</keyword>
<reference evidence="3 4" key="1">
    <citation type="submission" date="2019-06" db="EMBL/GenBank/DDBJ databases">
        <title>Paenimaribius caenipelagi gen. nov., sp. nov., isolated from a tidal flat.</title>
        <authorList>
            <person name="Yoon J.-H."/>
        </authorList>
    </citation>
    <scope>NUCLEOTIDE SEQUENCE [LARGE SCALE GENOMIC DNA]</scope>
    <source>
        <strain evidence="3 4">JBTF-M29</strain>
    </source>
</reference>
<name>A0A547PTB1_9RHOB</name>